<evidence type="ECO:0000313" key="1">
    <source>
        <dbReference type="EMBL" id="VFU64775.1"/>
    </source>
</evidence>
<gene>
    <name evidence="1" type="ORF">SVIM_LOCUS496169</name>
</gene>
<proteinExistence type="predicted"/>
<reference evidence="1" key="1">
    <citation type="submission" date="2019-03" db="EMBL/GenBank/DDBJ databases">
        <authorList>
            <person name="Mank J."/>
            <person name="Almeida P."/>
        </authorList>
    </citation>
    <scope>NUCLEOTIDE SEQUENCE</scope>
    <source>
        <strain evidence="1">78183</strain>
    </source>
</reference>
<dbReference type="AlphaFoldDB" id="A0A6N2NL09"/>
<protein>
    <submittedName>
        <fullName evidence="1">Uncharacterized protein</fullName>
    </submittedName>
</protein>
<dbReference type="EMBL" id="CAADRP010002262">
    <property type="protein sequence ID" value="VFU64775.1"/>
    <property type="molecule type" value="Genomic_DNA"/>
</dbReference>
<sequence length="95" mass="11007">MDENDKFYFMIRSEMSLGHGRAEKIQTSGNRMTPSCDALTYTDQLIGDAGENLPLLQPINTIFGDCSRKRMKQKWKDDNGVYGRTKIAMTVRRWR</sequence>
<accession>A0A6N2NL09</accession>
<organism evidence="1">
    <name type="scientific">Salix viminalis</name>
    <name type="common">Common osier</name>
    <name type="synonym">Basket willow</name>
    <dbReference type="NCBI Taxonomy" id="40686"/>
    <lineage>
        <taxon>Eukaryota</taxon>
        <taxon>Viridiplantae</taxon>
        <taxon>Streptophyta</taxon>
        <taxon>Embryophyta</taxon>
        <taxon>Tracheophyta</taxon>
        <taxon>Spermatophyta</taxon>
        <taxon>Magnoliopsida</taxon>
        <taxon>eudicotyledons</taxon>
        <taxon>Gunneridae</taxon>
        <taxon>Pentapetalae</taxon>
        <taxon>rosids</taxon>
        <taxon>fabids</taxon>
        <taxon>Malpighiales</taxon>
        <taxon>Salicaceae</taxon>
        <taxon>Saliceae</taxon>
        <taxon>Salix</taxon>
    </lineage>
</organism>
<name>A0A6N2NL09_SALVM</name>